<dbReference type="Proteomes" id="UP000887560">
    <property type="component" value="Unplaced"/>
</dbReference>
<feature type="domain" description="T-SNARE coiled-coil homology" evidence="11">
    <location>
        <begin position="26"/>
        <end position="68"/>
    </location>
</feature>
<evidence type="ECO:0000256" key="10">
    <source>
        <dbReference type="SAM" id="Phobius"/>
    </source>
</evidence>
<evidence type="ECO:0000313" key="13">
    <source>
        <dbReference type="WBParaSite" id="scf7180000423382.g10859"/>
    </source>
</evidence>
<dbReference type="Gene3D" id="1.20.5.110">
    <property type="match status" value="1"/>
</dbReference>
<dbReference type="SUPFAM" id="SSF58038">
    <property type="entry name" value="SNARE fusion complex"/>
    <property type="match status" value="1"/>
</dbReference>
<comment type="subcellular location">
    <subcellularLocation>
        <location evidence="8">Endomembrane system</location>
        <topology evidence="8">Single-pass type IV membrane protein</topology>
    </subcellularLocation>
    <subcellularLocation>
        <location evidence="1">Golgi apparatus membrane</location>
    </subcellularLocation>
</comment>
<keyword evidence="5 10" id="KW-1133">Transmembrane helix</keyword>
<evidence type="ECO:0000256" key="1">
    <source>
        <dbReference type="ARBA" id="ARBA00004394"/>
    </source>
</evidence>
<feature type="transmembrane region" description="Helical" evidence="10">
    <location>
        <begin position="105"/>
        <end position="124"/>
    </location>
</feature>
<evidence type="ECO:0000256" key="9">
    <source>
        <dbReference type="SAM" id="MobiDB-lite"/>
    </source>
</evidence>
<keyword evidence="4" id="KW-0653">Protein transport</keyword>
<keyword evidence="12" id="KW-1185">Reference proteome</keyword>
<evidence type="ECO:0000256" key="5">
    <source>
        <dbReference type="ARBA" id="ARBA00022989"/>
    </source>
</evidence>
<evidence type="ECO:0000256" key="7">
    <source>
        <dbReference type="ARBA" id="ARBA00023136"/>
    </source>
</evidence>
<keyword evidence="3 10" id="KW-0812">Transmembrane</keyword>
<dbReference type="GO" id="GO:0000139">
    <property type="term" value="C:Golgi membrane"/>
    <property type="evidence" value="ECO:0007669"/>
    <property type="project" value="UniProtKB-SubCell"/>
</dbReference>
<evidence type="ECO:0000256" key="2">
    <source>
        <dbReference type="ARBA" id="ARBA00022448"/>
    </source>
</evidence>
<evidence type="ECO:0000256" key="3">
    <source>
        <dbReference type="ARBA" id="ARBA00022692"/>
    </source>
</evidence>
<reference evidence="13" key="1">
    <citation type="submission" date="2022-11" db="UniProtKB">
        <authorList>
            <consortium name="WormBaseParasite"/>
        </authorList>
    </citation>
    <scope>IDENTIFICATION</scope>
</reference>
<dbReference type="PROSITE" id="PS50192">
    <property type="entry name" value="T_SNARE"/>
    <property type="match status" value="1"/>
</dbReference>
<evidence type="ECO:0000256" key="4">
    <source>
        <dbReference type="ARBA" id="ARBA00022927"/>
    </source>
</evidence>
<evidence type="ECO:0000313" key="12">
    <source>
        <dbReference type="Proteomes" id="UP000887560"/>
    </source>
</evidence>
<organism evidence="12 13">
    <name type="scientific">Meloidogyne floridensis</name>
    <dbReference type="NCBI Taxonomy" id="298350"/>
    <lineage>
        <taxon>Eukaryota</taxon>
        <taxon>Metazoa</taxon>
        <taxon>Ecdysozoa</taxon>
        <taxon>Nematoda</taxon>
        <taxon>Chromadorea</taxon>
        <taxon>Rhabditida</taxon>
        <taxon>Tylenchina</taxon>
        <taxon>Tylenchomorpha</taxon>
        <taxon>Tylenchoidea</taxon>
        <taxon>Meloidogynidae</taxon>
        <taxon>Meloidogyninae</taxon>
        <taxon>Meloidogyne</taxon>
    </lineage>
</organism>
<dbReference type="InterPro" id="IPR000727">
    <property type="entry name" value="T_SNARE_dom"/>
</dbReference>
<proteinExistence type="predicted"/>
<dbReference type="CDD" id="cd15853">
    <property type="entry name" value="SNARE_Bet1"/>
    <property type="match status" value="1"/>
</dbReference>
<dbReference type="GO" id="GO:0015031">
    <property type="term" value="P:protein transport"/>
    <property type="evidence" value="ECO:0007669"/>
    <property type="project" value="UniProtKB-KW"/>
</dbReference>
<accession>A0A915P258</accession>
<evidence type="ECO:0000256" key="8">
    <source>
        <dbReference type="ARBA" id="ARBA00046280"/>
    </source>
</evidence>
<dbReference type="WBParaSite" id="scf7180000423382.g10859">
    <property type="protein sequence ID" value="scf7180000423382.g10859"/>
    <property type="gene ID" value="scf7180000423382.g10859"/>
</dbReference>
<sequence>MMSYRPNRETGGPGPSSSINMNGGYNILEQQNDEMVEELSSKVSQLKRVTIAIGDDVREQNRLLNEMDRFPIAVPRDTKFETTKGLLGSTMKKLGIVSKAGGRNVLCYLVLFCFFVFLVIYFLMR</sequence>
<keyword evidence="6" id="KW-0333">Golgi apparatus</keyword>
<feature type="region of interest" description="Disordered" evidence="9">
    <location>
        <begin position="1"/>
        <end position="24"/>
    </location>
</feature>
<name>A0A915P258_9BILA</name>
<evidence type="ECO:0000256" key="6">
    <source>
        <dbReference type="ARBA" id="ARBA00023034"/>
    </source>
</evidence>
<dbReference type="PANTHER" id="PTHR12791">
    <property type="entry name" value="GOLGI SNARE BET1-RELATED"/>
    <property type="match status" value="1"/>
</dbReference>
<protein>
    <submittedName>
        <fullName evidence="13">t-SNARE coiled-coil homology domain-containing protein</fullName>
    </submittedName>
</protein>
<keyword evidence="2" id="KW-0813">Transport</keyword>
<keyword evidence="7 10" id="KW-0472">Membrane</keyword>
<dbReference type="AlphaFoldDB" id="A0A915P258"/>
<dbReference type="InterPro" id="IPR039899">
    <property type="entry name" value="BET1_SNARE"/>
</dbReference>
<evidence type="ECO:0000259" key="11">
    <source>
        <dbReference type="PROSITE" id="PS50192"/>
    </source>
</evidence>